<dbReference type="AlphaFoldDB" id="A0A0L0G1N4"/>
<keyword evidence="3" id="KW-1185">Reference proteome</keyword>
<feature type="region of interest" description="Disordered" evidence="1">
    <location>
        <begin position="25"/>
        <end position="54"/>
    </location>
</feature>
<evidence type="ECO:0000256" key="1">
    <source>
        <dbReference type="SAM" id="MobiDB-lite"/>
    </source>
</evidence>
<gene>
    <name evidence="2" type="ORF">SARC_04990</name>
</gene>
<evidence type="ECO:0000313" key="3">
    <source>
        <dbReference type="Proteomes" id="UP000054560"/>
    </source>
</evidence>
<dbReference type="Proteomes" id="UP000054560">
    <property type="component" value="Unassembled WGS sequence"/>
</dbReference>
<sequence length="101" mass="11876">MWTKQDWLAVVLQTQVIDFLESQAADEDQPEVMSLPDKRAKARRTQDRSKRQKLDVQMPQNLKLNALCSHLGLRVIPRNKFKEQQRKNYIASAQAHFMKIK</sequence>
<proteinExistence type="predicted"/>
<feature type="compositionally biased region" description="Basic and acidic residues" evidence="1">
    <location>
        <begin position="36"/>
        <end position="54"/>
    </location>
</feature>
<name>A0A0L0G1N4_9EUKA</name>
<dbReference type="EMBL" id="KQ241897">
    <property type="protein sequence ID" value="KNC82749.1"/>
    <property type="molecule type" value="Genomic_DNA"/>
</dbReference>
<protein>
    <submittedName>
        <fullName evidence="2">Uncharacterized protein</fullName>
    </submittedName>
</protein>
<dbReference type="RefSeq" id="XP_014156651.1">
    <property type="nucleotide sequence ID" value="XM_014301176.1"/>
</dbReference>
<reference evidence="2 3" key="1">
    <citation type="submission" date="2011-02" db="EMBL/GenBank/DDBJ databases">
        <title>The Genome Sequence of Sphaeroforma arctica JP610.</title>
        <authorList>
            <consortium name="The Broad Institute Genome Sequencing Platform"/>
            <person name="Russ C."/>
            <person name="Cuomo C."/>
            <person name="Young S.K."/>
            <person name="Zeng Q."/>
            <person name="Gargeya S."/>
            <person name="Alvarado L."/>
            <person name="Berlin A."/>
            <person name="Chapman S.B."/>
            <person name="Chen Z."/>
            <person name="Freedman E."/>
            <person name="Gellesch M."/>
            <person name="Goldberg J."/>
            <person name="Griggs A."/>
            <person name="Gujja S."/>
            <person name="Heilman E."/>
            <person name="Heiman D."/>
            <person name="Howarth C."/>
            <person name="Mehta T."/>
            <person name="Neiman D."/>
            <person name="Pearson M."/>
            <person name="Roberts A."/>
            <person name="Saif S."/>
            <person name="Shea T."/>
            <person name="Shenoy N."/>
            <person name="Sisk P."/>
            <person name="Stolte C."/>
            <person name="Sykes S."/>
            <person name="White J."/>
            <person name="Yandava C."/>
            <person name="Burger G."/>
            <person name="Gray M.W."/>
            <person name="Holland P.W.H."/>
            <person name="King N."/>
            <person name="Lang F.B.F."/>
            <person name="Roger A.J."/>
            <person name="Ruiz-Trillo I."/>
            <person name="Haas B."/>
            <person name="Nusbaum C."/>
            <person name="Birren B."/>
        </authorList>
    </citation>
    <scope>NUCLEOTIDE SEQUENCE [LARGE SCALE GENOMIC DNA]</scope>
    <source>
        <strain evidence="2 3">JP610</strain>
    </source>
</reference>
<organism evidence="2 3">
    <name type="scientific">Sphaeroforma arctica JP610</name>
    <dbReference type="NCBI Taxonomy" id="667725"/>
    <lineage>
        <taxon>Eukaryota</taxon>
        <taxon>Ichthyosporea</taxon>
        <taxon>Ichthyophonida</taxon>
        <taxon>Sphaeroforma</taxon>
    </lineage>
</organism>
<evidence type="ECO:0000313" key="2">
    <source>
        <dbReference type="EMBL" id="KNC82749.1"/>
    </source>
</evidence>
<dbReference type="GeneID" id="25905494"/>
<accession>A0A0L0G1N4</accession>